<dbReference type="EC" id="3.6.3.8" evidence="12"/>
<dbReference type="PATRIC" id="fig|1496.854.peg.3562"/>
<keyword evidence="3" id="KW-1278">Translocase</keyword>
<evidence type="ECO:0000256" key="3">
    <source>
        <dbReference type="ARBA" id="ARBA00022967"/>
    </source>
</evidence>
<feature type="transmembrane region" description="Helical" evidence="6">
    <location>
        <begin position="751"/>
        <end position="773"/>
    </location>
</feature>
<dbReference type="InterPro" id="IPR018303">
    <property type="entry name" value="ATPase_P-typ_P_site"/>
</dbReference>
<dbReference type="Gene3D" id="2.70.150.10">
    <property type="entry name" value="Calcium-transporting ATPase, cytoplasmic transduction domain A"/>
    <property type="match status" value="1"/>
</dbReference>
<feature type="transmembrane region" description="Helical" evidence="6">
    <location>
        <begin position="596"/>
        <end position="618"/>
    </location>
</feature>
<feature type="transmembrane region" description="Helical" evidence="6">
    <location>
        <begin position="721"/>
        <end position="745"/>
    </location>
</feature>
<reference evidence="12 13" key="2">
    <citation type="submission" date="2017-02" db="EMBL/GenBank/DDBJ databases">
        <authorList>
            <consortium name="Pathogen Informatics"/>
        </authorList>
    </citation>
    <scope>NUCLEOTIDE SEQUENCE [LARGE SCALE GENOMIC DNA]</scope>
    <source>
        <strain evidence="12 13">VRECD0157</strain>
    </source>
</reference>
<keyword evidence="2 6" id="KW-0812">Transmembrane</keyword>
<protein>
    <submittedName>
        <fullName evidence="12">Calcium-transporting ATPase lmo0841</fullName>
        <ecNumber evidence="12">3.6.3.8</ecNumber>
    </submittedName>
    <submittedName>
        <fullName evidence="8 9">Cation-transporting ATPase</fullName>
        <ecNumber evidence="8">3.6.3.-</ecNumber>
    </submittedName>
    <submittedName>
        <fullName evidence="10">HAD-IC family P-type ATPase</fullName>
    </submittedName>
</protein>
<dbReference type="EMBL" id="DAEPXK010000069">
    <property type="protein sequence ID" value="HBH1544274.1"/>
    <property type="molecule type" value="Genomic_DNA"/>
</dbReference>
<dbReference type="EMBL" id="FUPS01000010">
    <property type="protein sequence ID" value="SJS78332.1"/>
    <property type="molecule type" value="Genomic_DNA"/>
</dbReference>
<evidence type="ECO:0000256" key="1">
    <source>
        <dbReference type="ARBA" id="ARBA00004141"/>
    </source>
</evidence>
<dbReference type="InterPro" id="IPR008250">
    <property type="entry name" value="ATPase_P-typ_transduc_dom_A_sf"/>
</dbReference>
<sequence>MDKVNLERYSCDINVGLNKNQLQSRIDDNLINAFDNGKTKTYKQIFKDNIFTLFNLINIVLVCLLVSVGSFKNTLFIFIAVINTIIGVIQEIRAKRLLDNLSVIVSNKVSVIREKEKKEIDVQELVLDDIMILKTGNQICADSKVLNGKLEVNESLVTGESDIIIKNKGDFLYSGSFVVSGEAFVRVENIGKDNYANKIANDAKISKKHNSQLRNSLNAILKIVGIIIIPLGIILFAKQHFGNGDSIATSVVGTVAAVNGMIPEGLTLLTSIALAVGTIKLASHKTLVQELYCVETLARVDTLCLDKTGTITEGKMQVDDIVMLEEVDINEIMGNICNSLKDDNATLNAIRDKYNVLDTYKAKNLIPFSSERKYSGVTFENKGTYLLGAFEFIFKEKNKKLRIEVERYSKKGNRVIVLAHSDSYMEDNNIPEDIKPLAFILILDKIRDEAKETLEFFYNEGVDIKIISGDNPITVSEVARKAGLKTASNFIDATTLKNDSDIYKAVDKYSVFGRVSPQQKKQMILALKKQNHTVAMTGDGVNDVLALKEADCSIAMASGSDVTKNVSNLVLLDSNFASMPKVVMEGRKVINNIQRASSLFLVKTIFSFFLSLLTLFFFSRQYPFVPIQLSLIGAVTVGIPSFFLALEANKSRISGNFLLNILKNALPGALCVTVNVIIVYNIVEYLGYSSSVFSTMCAILTGVCGLLILRQQCLPFNKERLFLIVSMTIAFVIGILFLGGLFSFVALSRELILITMALAILMPIMIKVMLFVLDEILETIVPDLN</sequence>
<dbReference type="SFLD" id="SFLDG00002">
    <property type="entry name" value="C1.7:_P-type_atpase_like"/>
    <property type="match status" value="1"/>
</dbReference>
<dbReference type="SFLD" id="SFLDF00027">
    <property type="entry name" value="p-type_atpase"/>
    <property type="match status" value="1"/>
</dbReference>
<dbReference type="PROSITE" id="PS00154">
    <property type="entry name" value="ATPASE_E1_E2"/>
    <property type="match status" value="1"/>
</dbReference>
<evidence type="ECO:0000313" key="10">
    <source>
        <dbReference type="EMBL" id="HBH1544274.1"/>
    </source>
</evidence>
<evidence type="ECO:0000256" key="4">
    <source>
        <dbReference type="ARBA" id="ARBA00022989"/>
    </source>
</evidence>
<feature type="transmembrane region" description="Helical" evidence="6">
    <location>
        <begin position="75"/>
        <end position="92"/>
    </location>
</feature>
<dbReference type="InterPro" id="IPR044492">
    <property type="entry name" value="P_typ_ATPase_HD_dom"/>
</dbReference>
<dbReference type="EC" id="3.6.3.-" evidence="8"/>
<feature type="transmembrane region" description="Helical" evidence="6">
    <location>
        <begin position="217"/>
        <end position="237"/>
    </location>
</feature>
<dbReference type="EMBL" id="DAEQIJ010000004">
    <property type="protein sequence ID" value="HBH2619413.1"/>
    <property type="molecule type" value="Genomic_DNA"/>
</dbReference>
<evidence type="ECO:0000313" key="11">
    <source>
        <dbReference type="EMBL" id="HBH2619413.1"/>
    </source>
</evidence>
<organism evidence="8">
    <name type="scientific">Clostridioides difficile</name>
    <name type="common">Peptoclostridium difficile</name>
    <dbReference type="NCBI Taxonomy" id="1496"/>
    <lineage>
        <taxon>Bacteria</taxon>
        <taxon>Bacillati</taxon>
        <taxon>Bacillota</taxon>
        <taxon>Clostridia</taxon>
        <taxon>Peptostreptococcales</taxon>
        <taxon>Peptostreptococcaceae</taxon>
        <taxon>Clostridioides</taxon>
    </lineage>
</organism>
<dbReference type="InterPro" id="IPR001757">
    <property type="entry name" value="P_typ_ATPase"/>
</dbReference>
<reference evidence="8" key="1">
    <citation type="submission" date="2014-07" db="EMBL/GenBank/DDBJ databases">
        <authorList>
            <person name="Monot Marc"/>
        </authorList>
    </citation>
    <scope>NUCLEOTIDE SEQUENCE</scope>
    <source>
        <strain evidence="8">7032994</strain>
    </source>
</reference>
<dbReference type="Proteomes" id="UP000189137">
    <property type="component" value="Unassembled WGS sequence"/>
</dbReference>
<reference evidence="10" key="4">
    <citation type="submission" date="2021-06" db="EMBL/GenBank/DDBJ databases">
        <authorList>
            <consortium name="NCBI Pathogen Detection Project"/>
        </authorList>
    </citation>
    <scope>NUCLEOTIDE SEQUENCE</scope>
    <source>
        <strain evidence="11">Clostridioides</strain>
        <strain evidence="10">HN1000</strain>
    </source>
</reference>
<feature type="transmembrane region" description="Helical" evidence="6">
    <location>
        <begin position="50"/>
        <end position="69"/>
    </location>
</feature>
<dbReference type="GO" id="GO:0016887">
    <property type="term" value="F:ATP hydrolysis activity"/>
    <property type="evidence" value="ECO:0007669"/>
    <property type="project" value="InterPro"/>
</dbReference>
<keyword evidence="5 6" id="KW-0472">Membrane</keyword>
<dbReference type="PRINTS" id="PR00119">
    <property type="entry name" value="CATATPASE"/>
</dbReference>
<keyword evidence="4 6" id="KW-1133">Transmembrane helix</keyword>
<name>A0A069A7Q3_CLODI</name>
<dbReference type="InterPro" id="IPR023299">
    <property type="entry name" value="ATPase_P-typ_cyto_dom_N"/>
</dbReference>
<keyword evidence="8" id="KW-0378">Hydrolase</keyword>
<dbReference type="InterPro" id="IPR023298">
    <property type="entry name" value="ATPase_P-typ_TM_dom_sf"/>
</dbReference>
<dbReference type="Gene3D" id="3.40.50.1000">
    <property type="entry name" value="HAD superfamily/HAD-like"/>
    <property type="match status" value="1"/>
</dbReference>
<dbReference type="InterPro" id="IPR023214">
    <property type="entry name" value="HAD_sf"/>
</dbReference>
<dbReference type="EMBL" id="LK932400">
    <property type="protein sequence ID" value="CDS86934.1"/>
    <property type="molecule type" value="Genomic_DNA"/>
</dbReference>
<accession>A0A069A7Q3</accession>
<evidence type="ECO:0000313" key="9">
    <source>
        <dbReference type="EMBL" id="CDS87265.1"/>
    </source>
</evidence>
<dbReference type="AlphaFoldDB" id="A0A069A7Q3"/>
<reference evidence="10" key="3">
    <citation type="journal article" date="2018" name="Genome Biol.">
        <title>SKESA: strategic k-mer extension for scrupulous assemblies.</title>
        <authorList>
            <person name="Souvorov A."/>
            <person name="Agarwala R."/>
            <person name="Lipman D.J."/>
        </authorList>
    </citation>
    <scope>NUCLEOTIDE SEQUENCE</scope>
    <source>
        <strain evidence="11">Clostridioides</strain>
        <strain evidence="10">HN1000</strain>
    </source>
</reference>
<dbReference type="Gene3D" id="3.40.1110.10">
    <property type="entry name" value="Calcium-transporting ATPase, cytoplasmic domain N"/>
    <property type="match status" value="1"/>
</dbReference>
<dbReference type="SUPFAM" id="SSF56784">
    <property type="entry name" value="HAD-like"/>
    <property type="match status" value="1"/>
</dbReference>
<dbReference type="Proteomes" id="UP000879542">
    <property type="component" value="Unassembled WGS sequence"/>
</dbReference>
<dbReference type="InterPro" id="IPR036412">
    <property type="entry name" value="HAD-like_sf"/>
</dbReference>
<evidence type="ECO:0000256" key="2">
    <source>
        <dbReference type="ARBA" id="ARBA00022692"/>
    </source>
</evidence>
<dbReference type="SUPFAM" id="SSF81665">
    <property type="entry name" value="Calcium ATPase, transmembrane domain M"/>
    <property type="match status" value="1"/>
</dbReference>
<dbReference type="SUPFAM" id="SSF81660">
    <property type="entry name" value="Metal cation-transporting ATPase, ATP-binding domain N"/>
    <property type="match status" value="1"/>
</dbReference>
<evidence type="ECO:0000313" key="8">
    <source>
        <dbReference type="EMBL" id="CDS86934.1"/>
    </source>
</evidence>
<evidence type="ECO:0000256" key="6">
    <source>
        <dbReference type="SAM" id="Phobius"/>
    </source>
</evidence>
<gene>
    <name evidence="8" type="primary">exp</name>
    <name evidence="9" type="ORF">BN1096_610095</name>
    <name evidence="8" type="ORF">BN1097_610045</name>
    <name evidence="10" type="ORF">KRM00_003822</name>
    <name evidence="11" type="ORF">KRQ00_001151</name>
    <name evidence="12" type="ORF">SAMEA3375112_02896</name>
</gene>
<dbReference type="RefSeq" id="WP_011861289.1">
    <property type="nucleotide sequence ID" value="NZ_AP025558.1"/>
</dbReference>
<dbReference type="Proteomes" id="UP000878956">
    <property type="component" value="Unassembled WGS sequence"/>
</dbReference>
<dbReference type="EMBL" id="LK932515">
    <property type="protein sequence ID" value="CDS87265.1"/>
    <property type="molecule type" value="Genomic_DNA"/>
</dbReference>
<evidence type="ECO:0000313" key="12">
    <source>
        <dbReference type="EMBL" id="SJS78332.1"/>
    </source>
</evidence>
<feature type="transmembrane region" description="Helical" evidence="6">
    <location>
        <begin position="657"/>
        <end position="680"/>
    </location>
</feature>
<evidence type="ECO:0000313" key="13">
    <source>
        <dbReference type="Proteomes" id="UP000189137"/>
    </source>
</evidence>
<dbReference type="GeneID" id="66354072"/>
<dbReference type="NCBIfam" id="TIGR01494">
    <property type="entry name" value="ATPase_P-type"/>
    <property type="match status" value="2"/>
</dbReference>
<feature type="transmembrane region" description="Helical" evidence="6">
    <location>
        <begin position="686"/>
        <end position="709"/>
    </location>
</feature>
<dbReference type="PANTHER" id="PTHR42861">
    <property type="entry name" value="CALCIUM-TRANSPORTING ATPASE"/>
    <property type="match status" value="1"/>
</dbReference>
<dbReference type="Gene3D" id="1.20.1110.10">
    <property type="entry name" value="Calcium-transporting ATPase, transmembrane domain"/>
    <property type="match status" value="1"/>
</dbReference>
<dbReference type="Pfam" id="PF00702">
    <property type="entry name" value="Hydrolase"/>
    <property type="match status" value="1"/>
</dbReference>
<dbReference type="PRINTS" id="PR00120">
    <property type="entry name" value="HATPASE"/>
</dbReference>
<dbReference type="InterPro" id="IPR059000">
    <property type="entry name" value="ATPase_P-type_domA"/>
</dbReference>
<dbReference type="GO" id="GO:0016020">
    <property type="term" value="C:membrane"/>
    <property type="evidence" value="ECO:0007669"/>
    <property type="project" value="UniProtKB-SubCell"/>
</dbReference>
<comment type="subcellular location">
    <subcellularLocation>
        <location evidence="1">Membrane</location>
        <topology evidence="1">Multi-pass membrane protein</topology>
    </subcellularLocation>
</comment>
<proteinExistence type="predicted"/>
<evidence type="ECO:0000256" key="5">
    <source>
        <dbReference type="ARBA" id="ARBA00023136"/>
    </source>
</evidence>
<feature type="transmembrane region" description="Helical" evidence="6">
    <location>
        <begin position="257"/>
        <end position="279"/>
    </location>
</feature>
<feature type="domain" description="P-type ATPase A" evidence="7">
    <location>
        <begin position="106"/>
        <end position="202"/>
    </location>
</feature>
<dbReference type="SFLD" id="SFLDS00003">
    <property type="entry name" value="Haloacid_Dehalogenase"/>
    <property type="match status" value="1"/>
</dbReference>
<feature type="transmembrane region" description="Helical" evidence="6">
    <location>
        <begin position="624"/>
        <end position="645"/>
    </location>
</feature>
<dbReference type="KEGG" id="pdf:CD630DERM_16590"/>
<dbReference type="GO" id="GO:0005524">
    <property type="term" value="F:ATP binding"/>
    <property type="evidence" value="ECO:0007669"/>
    <property type="project" value="InterPro"/>
</dbReference>
<dbReference type="SUPFAM" id="SSF81653">
    <property type="entry name" value="Calcium ATPase, transduction domain A"/>
    <property type="match status" value="1"/>
</dbReference>
<evidence type="ECO:0000259" key="7">
    <source>
        <dbReference type="Pfam" id="PF00122"/>
    </source>
</evidence>
<dbReference type="Pfam" id="PF00122">
    <property type="entry name" value="E1-E2_ATPase"/>
    <property type="match status" value="1"/>
</dbReference>